<keyword evidence="4 6" id="KW-1133">Transmembrane helix</keyword>
<dbReference type="InterPro" id="IPR051791">
    <property type="entry name" value="Pra-immunoreactive"/>
</dbReference>
<comment type="subcellular location">
    <subcellularLocation>
        <location evidence="1">Cell membrane</location>
        <topology evidence="1">Multi-pass membrane protein</topology>
    </subcellularLocation>
</comment>
<protein>
    <recommendedName>
        <fullName evidence="7">RDD domain-containing protein</fullName>
    </recommendedName>
</protein>
<keyword evidence="2" id="KW-1003">Cell membrane</keyword>
<reference evidence="8 9" key="1">
    <citation type="submission" date="2018-05" db="EMBL/GenBank/DDBJ databases">
        <title>Vibrio limimaris sp. nov., isolated from marine sediment.</title>
        <authorList>
            <person name="Li C.-M."/>
        </authorList>
    </citation>
    <scope>NUCLEOTIDE SEQUENCE [LARGE SCALE GENOMIC DNA]</scope>
    <source>
        <strain evidence="8 9">E4404</strain>
    </source>
</reference>
<evidence type="ECO:0000256" key="2">
    <source>
        <dbReference type="ARBA" id="ARBA00022475"/>
    </source>
</evidence>
<evidence type="ECO:0000256" key="4">
    <source>
        <dbReference type="ARBA" id="ARBA00022989"/>
    </source>
</evidence>
<evidence type="ECO:0000313" key="9">
    <source>
        <dbReference type="Proteomes" id="UP000245362"/>
    </source>
</evidence>
<name>A0A2U3BAG6_9VIBR</name>
<dbReference type="RefSeq" id="WP_109319758.1">
    <property type="nucleotide sequence ID" value="NZ_QFWT01000004.1"/>
</dbReference>
<comment type="caution">
    <text evidence="8">The sequence shown here is derived from an EMBL/GenBank/DDBJ whole genome shotgun (WGS) entry which is preliminary data.</text>
</comment>
<evidence type="ECO:0000256" key="1">
    <source>
        <dbReference type="ARBA" id="ARBA00004651"/>
    </source>
</evidence>
<evidence type="ECO:0000256" key="5">
    <source>
        <dbReference type="ARBA" id="ARBA00023136"/>
    </source>
</evidence>
<evidence type="ECO:0000256" key="3">
    <source>
        <dbReference type="ARBA" id="ARBA00022692"/>
    </source>
</evidence>
<dbReference type="PANTHER" id="PTHR36115">
    <property type="entry name" value="PROLINE-RICH ANTIGEN HOMOLOG-RELATED"/>
    <property type="match status" value="1"/>
</dbReference>
<keyword evidence="3 6" id="KW-0812">Transmembrane</keyword>
<evidence type="ECO:0000313" key="8">
    <source>
        <dbReference type="EMBL" id="PWI33777.1"/>
    </source>
</evidence>
<organism evidence="8 9">
    <name type="scientific">Vibrio albus</name>
    <dbReference type="NCBI Taxonomy" id="2200953"/>
    <lineage>
        <taxon>Bacteria</taxon>
        <taxon>Pseudomonadati</taxon>
        <taxon>Pseudomonadota</taxon>
        <taxon>Gammaproteobacteria</taxon>
        <taxon>Vibrionales</taxon>
        <taxon>Vibrionaceae</taxon>
        <taxon>Vibrio</taxon>
    </lineage>
</organism>
<dbReference type="OrthoDB" id="9793824at2"/>
<dbReference type="EMBL" id="QFWT01000004">
    <property type="protein sequence ID" value="PWI33777.1"/>
    <property type="molecule type" value="Genomic_DNA"/>
</dbReference>
<sequence>MNNRTLYPKAGLGSRLYALIYDGILVLALEFFAAGIVVAILKALVAAGLMTYAPYSGASDLLGGHPILRNLYTLYLGGIWISFFVYFWTTTGQTPGMRARKLRLQNPDGSLVSITQALIRIGTSAFGLSNLSSPFDRQKRGFHDVWAKTDVVVLTDQVR</sequence>
<gene>
    <name evidence="8" type="ORF">DI392_08410</name>
</gene>
<accession>A0A2U3BAG6</accession>
<dbReference type="InterPro" id="IPR010432">
    <property type="entry name" value="RDD"/>
</dbReference>
<dbReference type="Pfam" id="PF06271">
    <property type="entry name" value="RDD"/>
    <property type="match status" value="1"/>
</dbReference>
<dbReference type="PANTHER" id="PTHR36115:SF10">
    <property type="entry name" value="RDD DOMAIN-CONTAINING PROTEIN"/>
    <property type="match status" value="1"/>
</dbReference>
<evidence type="ECO:0000259" key="7">
    <source>
        <dbReference type="Pfam" id="PF06271"/>
    </source>
</evidence>
<proteinExistence type="predicted"/>
<evidence type="ECO:0000256" key="6">
    <source>
        <dbReference type="SAM" id="Phobius"/>
    </source>
</evidence>
<feature type="domain" description="RDD" evidence="7">
    <location>
        <begin position="10"/>
        <end position="148"/>
    </location>
</feature>
<dbReference type="GO" id="GO:0005886">
    <property type="term" value="C:plasma membrane"/>
    <property type="evidence" value="ECO:0007669"/>
    <property type="project" value="UniProtKB-SubCell"/>
</dbReference>
<keyword evidence="5 6" id="KW-0472">Membrane</keyword>
<dbReference type="Proteomes" id="UP000245362">
    <property type="component" value="Unassembled WGS sequence"/>
</dbReference>
<feature type="transmembrane region" description="Helical" evidence="6">
    <location>
        <begin position="71"/>
        <end position="89"/>
    </location>
</feature>
<dbReference type="AlphaFoldDB" id="A0A2U3BAG6"/>
<feature type="transmembrane region" description="Helical" evidence="6">
    <location>
        <begin position="20"/>
        <end position="50"/>
    </location>
</feature>
<keyword evidence="9" id="KW-1185">Reference proteome</keyword>